<accession>A0AAV4HZ04</accession>
<organism evidence="2 3">
    <name type="scientific">Elysia marginata</name>
    <dbReference type="NCBI Taxonomy" id="1093978"/>
    <lineage>
        <taxon>Eukaryota</taxon>
        <taxon>Metazoa</taxon>
        <taxon>Spiralia</taxon>
        <taxon>Lophotrochozoa</taxon>
        <taxon>Mollusca</taxon>
        <taxon>Gastropoda</taxon>
        <taxon>Heterobranchia</taxon>
        <taxon>Euthyneura</taxon>
        <taxon>Panpulmonata</taxon>
        <taxon>Sacoglossa</taxon>
        <taxon>Placobranchoidea</taxon>
        <taxon>Plakobranchidae</taxon>
        <taxon>Elysia</taxon>
    </lineage>
</organism>
<dbReference type="PANTHER" id="PTHR19446">
    <property type="entry name" value="REVERSE TRANSCRIPTASES"/>
    <property type="match status" value="1"/>
</dbReference>
<dbReference type="AlphaFoldDB" id="A0AAV4HZ04"/>
<dbReference type="PROSITE" id="PS50878">
    <property type="entry name" value="RT_POL"/>
    <property type="match status" value="1"/>
</dbReference>
<evidence type="ECO:0000313" key="2">
    <source>
        <dbReference type="EMBL" id="GFS02437.1"/>
    </source>
</evidence>
<comment type="caution">
    <text evidence="2">The sequence shown here is derived from an EMBL/GenBank/DDBJ whole genome shotgun (WGS) entry which is preliminary data.</text>
</comment>
<dbReference type="Proteomes" id="UP000762676">
    <property type="component" value="Unassembled WGS sequence"/>
</dbReference>
<proteinExistence type="predicted"/>
<evidence type="ECO:0000313" key="3">
    <source>
        <dbReference type="Proteomes" id="UP000762676"/>
    </source>
</evidence>
<keyword evidence="3" id="KW-1185">Reference proteome</keyword>
<keyword evidence="2" id="KW-0695">RNA-directed DNA polymerase</keyword>
<keyword evidence="2" id="KW-0548">Nucleotidyltransferase</keyword>
<dbReference type="EMBL" id="BMAT01012949">
    <property type="protein sequence ID" value="GFS02437.1"/>
    <property type="molecule type" value="Genomic_DNA"/>
</dbReference>
<dbReference type="GO" id="GO:0003964">
    <property type="term" value="F:RNA-directed DNA polymerase activity"/>
    <property type="evidence" value="ECO:0007669"/>
    <property type="project" value="UniProtKB-KW"/>
</dbReference>
<name>A0AAV4HZ04_9GAST</name>
<dbReference type="InterPro" id="IPR000477">
    <property type="entry name" value="RT_dom"/>
</dbReference>
<dbReference type="Pfam" id="PF00078">
    <property type="entry name" value="RVT_1"/>
    <property type="match status" value="1"/>
</dbReference>
<protein>
    <submittedName>
        <fullName evidence="2">RNA-directed DNA polymerase from mobile element jockey</fullName>
    </submittedName>
</protein>
<sequence length="105" mass="12091">MEKAFDCVWRDGLLFKLKDSGIMFKWTEQYLQNRKARVRTQNFKCRPQNMKHGVPQGGALSPTLFSMFMNDIQSILRKGVYGAKHADDMAIWATEEYTGAAQARL</sequence>
<keyword evidence="2" id="KW-0808">Transferase</keyword>
<gene>
    <name evidence="2" type="ORF">ElyMa_006444900</name>
</gene>
<evidence type="ECO:0000259" key="1">
    <source>
        <dbReference type="PROSITE" id="PS50878"/>
    </source>
</evidence>
<feature type="domain" description="Reverse transcriptase" evidence="1">
    <location>
        <begin position="1"/>
        <end position="105"/>
    </location>
</feature>
<reference evidence="2 3" key="1">
    <citation type="journal article" date="2021" name="Elife">
        <title>Chloroplast acquisition without the gene transfer in kleptoplastic sea slugs, Plakobranchus ocellatus.</title>
        <authorList>
            <person name="Maeda T."/>
            <person name="Takahashi S."/>
            <person name="Yoshida T."/>
            <person name="Shimamura S."/>
            <person name="Takaki Y."/>
            <person name="Nagai Y."/>
            <person name="Toyoda A."/>
            <person name="Suzuki Y."/>
            <person name="Arimoto A."/>
            <person name="Ishii H."/>
            <person name="Satoh N."/>
            <person name="Nishiyama T."/>
            <person name="Hasebe M."/>
            <person name="Maruyama T."/>
            <person name="Minagawa J."/>
            <person name="Obokata J."/>
            <person name="Shigenobu S."/>
        </authorList>
    </citation>
    <scope>NUCLEOTIDE SEQUENCE [LARGE SCALE GENOMIC DNA]</scope>
</reference>